<dbReference type="GO" id="GO:0016787">
    <property type="term" value="F:hydrolase activity"/>
    <property type="evidence" value="ECO:0007669"/>
    <property type="project" value="UniProtKB-KW"/>
</dbReference>
<evidence type="ECO:0000256" key="1">
    <source>
        <dbReference type="ARBA" id="ARBA00007913"/>
    </source>
</evidence>
<feature type="compositionally biased region" description="Basic residues" evidence="7">
    <location>
        <begin position="1044"/>
        <end position="1060"/>
    </location>
</feature>
<dbReference type="Pfam" id="PF13086">
    <property type="entry name" value="AAA_11"/>
    <property type="match status" value="1"/>
</dbReference>
<dbReference type="GO" id="GO:0001147">
    <property type="term" value="F:transcription termination site sequence-specific DNA binding"/>
    <property type="evidence" value="ECO:0007669"/>
    <property type="project" value="TreeGrafter"/>
</dbReference>
<sequence>MQSDPPGPSSHELEARLKQLRDVPVNTAGSQDRDMLPMHNALMRVGPGPDGVLHWFCSQADPLTRELATFLLRLHAYKNDKVDEWRKRVVQVWRGCAACIKSMDEAKKTSRTTYFGAFSDIILTKFWVDFENYEVKSIVEGLIAADITPGSGKSLADVSVPLFYHIISKPAALVDPLILRIISSEPFIPRAVDWPMEPPPSGYFLLAVHEDQDIRQWAVEHVGKAKPIPLDQFGSNHELSFHILLNRTAEDVSSDAFGSLGALSSLARHIDSAFPFSKSQDYIWAGLGSILQVIPVEIYEVSGLHRTIMNHLHDNATHFREVLRCMLLVTKKLSKNLWTGESADYPQIVFDSIKDNPSYIDMLLAYDVQKEQPWFLFFFLEYLRSVWDMQVFGDVIARFAAFTCDELQHDRFAKKRPFVTSIAMQILSAALTRANKLKSASHFNAILDVLDIHFDLIVAISFSNEYDASEWAPARSQAVSLIKSVLLSDVDQLKNASLALLALDATVSSDNVKRLVQSVRRQLWWKVYVNITSKNVQGASLLLQLAARTAKLDRLSKRVASRAIWKHYDAKNMKPPQDLLEAIDTAVDSVNTSITVIRDGFLDAVTKFASVNSSTILENAILQNDLSRPLFPLMLSPVEDLHVAAQTLIGQAYDVDVRTDCFRALLKATPESSFLGLHSCISDFNSYASKVVEACNVSKAFVRCMTDIIDVLGGSPHGLLKDADYIKRNVTDNFSLKDELPKLWKAMATSIAVIFRRTPKWAVYFDNKTMTEWMRDALIFARELLEHRRTFEAASLAILDKGTMASPSKLSSIGKALVEDLQDVLLELQTWLRLTDTELLYQSFSLLKSLFECFRSVGVKPSAEALTKLSKFIEQNKSTTRSKVSSYLNQADLAELEVTVADFNEDQDEVEILSVSWKGKGKRKSTDRISSPEAEEGDEAPVRKKIKTGRSRVPDIPKAIPKSTKQTKLPFSDQSAVRKPVQKPVPGPSAKRGPKFEGSYGPSSTTSASSRPSSSSSDSSATSESDDSDSDGLGYLVRPPKQPSPKKHVRQPFKAKRPVKRIVAEPNKERIDRPKAQLIVDPEVKRQQREAEEKRKQYEAARRAAMRLKPDISSLHFAILSWNYDHDGPSPPMQLSTLSHVPDTFRNHDEYLRIFRPLLMLEAWAQIVKSKEEPPNEILQVEIVSRSLQYPWLDLDTLLKAESCSPDLRLTPETDIVLLRHISEKRCIMAKVTNFRRGNYGWEISLRCCTKALGEDPGLSLGSKWNAQPIFSLATLHREYAALIALEYYDMVDIILRPKLSDPVNASLQEVRRAMETYRLNEPQAKAIISAMKTDGFSLIQGPPGTGKTSTICGLVGAFMSSRRSAPVRIQVPGTSTKPIQNDPAQKLLICAPSNAAIDEVTKRLIEGVYGSDGQRLTPKVVRVGAESQINASAKEVSLDTLVDARMSAEIGTAGEDNTSRVKSLQEEIEALRAARQRKLEEIQATLNNTSRTLDLENEVNTINNKRIVLSQQLDRLRDEMKSQSRSNDAIRRKYRQQILADADVICSTLSGAGHEQLASFDFSMVIIDEASQSIELSSLIPLKYQCIRCVMVGDPQQLPPTVLSPEASKWGYNQSLFVRLQKHRPEAVHLLSIQYRMHPEISLLPSRIFYRGQLRDGPDMDKKTVQPWHADPRFGPYRFYNVEHGREEMSNKGHSLLNRDEARMVLALYNGLLRQFPSINFDYRVGIVCMYRAQAQELRNLFKRTYGPQILKTVDFNTVDGFQGQEKDIIILSCVRAGPSLSTIGFLSDIRRMNVAITRSKSSLFIFGHAPTLERSDRVWKDIVDDARSRSCFIELRDTSFFSVNSVSLLQAANLSQVPKKSKEKNLLQRTVGDEPPERKNPEPSQDEPKLYSPKAVKSTSAQRKLPKGVKVVANERAANASSARSNAPSAGQSSASKLQQETDFQRRDEISEKNGITPFPPAVLNQRASTPQNRPSIPNGNDVVSASAQREYEAFTKRKKHSSNPFIKR</sequence>
<evidence type="ECO:0000256" key="7">
    <source>
        <dbReference type="SAM" id="MobiDB-lite"/>
    </source>
</evidence>
<evidence type="ECO:0000259" key="11">
    <source>
        <dbReference type="Pfam" id="PF23576"/>
    </source>
</evidence>
<dbReference type="OrthoDB" id="6513042at2759"/>
<evidence type="ECO:0000256" key="4">
    <source>
        <dbReference type="ARBA" id="ARBA00022806"/>
    </source>
</evidence>
<keyword evidence="5" id="KW-0067">ATP-binding</keyword>
<feature type="compositionally biased region" description="Low complexity" evidence="7">
    <location>
        <begin position="1003"/>
        <end position="1023"/>
    </location>
</feature>
<evidence type="ECO:0008006" key="14">
    <source>
        <dbReference type="Google" id="ProtNLM"/>
    </source>
</evidence>
<dbReference type="InterPro" id="IPR016024">
    <property type="entry name" value="ARM-type_fold"/>
</dbReference>
<feature type="compositionally biased region" description="Basic residues" evidence="7">
    <location>
        <begin position="1999"/>
        <end position="2011"/>
    </location>
</feature>
<protein>
    <recommendedName>
        <fullName evidence="14">SEN1 N terminal-domain-containing protein</fullName>
    </recommendedName>
</protein>
<dbReference type="GO" id="GO:0004386">
    <property type="term" value="F:helicase activity"/>
    <property type="evidence" value="ECO:0007669"/>
    <property type="project" value="UniProtKB-KW"/>
</dbReference>
<keyword evidence="3" id="KW-0378">Hydrolase</keyword>
<accession>A0A9Q5I1P0</accession>
<dbReference type="GO" id="GO:0005524">
    <property type="term" value="F:ATP binding"/>
    <property type="evidence" value="ECO:0007669"/>
    <property type="project" value="UniProtKB-KW"/>
</dbReference>
<feature type="coiled-coil region" evidence="6">
    <location>
        <begin position="1462"/>
        <end position="1534"/>
    </location>
</feature>
<dbReference type="SUPFAM" id="SSF48371">
    <property type="entry name" value="ARM repeat"/>
    <property type="match status" value="1"/>
</dbReference>
<evidence type="ECO:0000256" key="5">
    <source>
        <dbReference type="ARBA" id="ARBA00022840"/>
    </source>
</evidence>
<feature type="compositionally biased region" description="Basic and acidic residues" evidence="7">
    <location>
        <begin position="1865"/>
        <end position="1891"/>
    </location>
</feature>
<keyword evidence="6" id="KW-0175">Coiled coil</keyword>
<evidence type="ECO:0000259" key="9">
    <source>
        <dbReference type="Pfam" id="PF13086"/>
    </source>
</evidence>
<dbReference type="EMBL" id="LNZH02000146">
    <property type="protein sequence ID" value="OCB89894.1"/>
    <property type="molecule type" value="Genomic_DNA"/>
</dbReference>
<name>A0A9Q5I1P0_SANBA</name>
<dbReference type="CDD" id="cd18042">
    <property type="entry name" value="DEXXQc_SETX"/>
    <property type="match status" value="1"/>
</dbReference>
<feature type="compositionally biased region" description="Basic and acidic residues" evidence="7">
    <location>
        <begin position="1062"/>
        <end position="1071"/>
    </location>
</feature>
<dbReference type="InterPro" id="IPR047187">
    <property type="entry name" value="SF1_C_Upf1"/>
</dbReference>
<dbReference type="PANTHER" id="PTHR10887:SF495">
    <property type="entry name" value="HELICASE SENATAXIN ISOFORM X1-RELATED"/>
    <property type="match status" value="1"/>
</dbReference>
<dbReference type="FunFam" id="3.40.50.300:FF:000326">
    <property type="entry name" value="P-loop containing nucleoside triphosphate hydrolase"/>
    <property type="match status" value="1"/>
</dbReference>
<comment type="similarity">
    <text evidence="1">Belongs to the DNA2/NAM7 helicase family.</text>
</comment>
<dbReference type="Proteomes" id="UP000757232">
    <property type="component" value="Unassembled WGS sequence"/>
</dbReference>
<feature type="compositionally biased region" description="Polar residues" evidence="7">
    <location>
        <begin position="963"/>
        <end position="975"/>
    </location>
</feature>
<feature type="domain" description="DNA2/NAM7 helicase helicase" evidence="9">
    <location>
        <begin position="1320"/>
        <end position="1605"/>
    </location>
</feature>
<dbReference type="InterPro" id="IPR027417">
    <property type="entry name" value="P-loop_NTPase"/>
</dbReference>
<feature type="region of interest" description="Disordered" evidence="7">
    <location>
        <begin position="1861"/>
        <end position="2011"/>
    </location>
</feature>
<feature type="compositionally biased region" description="Polar residues" evidence="7">
    <location>
        <begin position="1933"/>
        <end position="1944"/>
    </location>
</feature>
<evidence type="ECO:0000256" key="6">
    <source>
        <dbReference type="SAM" id="Coils"/>
    </source>
</evidence>
<feature type="compositionally biased region" description="Low complexity" evidence="7">
    <location>
        <begin position="1916"/>
        <end position="1932"/>
    </location>
</feature>
<feature type="compositionally biased region" description="Polar residues" evidence="7">
    <location>
        <begin position="1968"/>
        <end position="1990"/>
    </location>
</feature>
<comment type="caution">
    <text evidence="12">The sequence shown here is derived from an EMBL/GenBank/DDBJ whole genome shotgun (WGS) entry which is preliminary data.</text>
</comment>
<evidence type="ECO:0000313" key="13">
    <source>
        <dbReference type="Proteomes" id="UP000757232"/>
    </source>
</evidence>
<keyword evidence="13" id="KW-1185">Reference proteome</keyword>
<dbReference type="PANTHER" id="PTHR10887">
    <property type="entry name" value="DNA2/NAM7 HELICASE FAMILY"/>
    <property type="match status" value="1"/>
</dbReference>
<evidence type="ECO:0000256" key="2">
    <source>
        <dbReference type="ARBA" id="ARBA00022741"/>
    </source>
</evidence>
<dbReference type="InterPro" id="IPR024481">
    <property type="entry name" value="Helicase_Sen1_N"/>
</dbReference>
<dbReference type="GO" id="GO:0005694">
    <property type="term" value="C:chromosome"/>
    <property type="evidence" value="ECO:0007669"/>
    <property type="project" value="UniProtKB-ARBA"/>
</dbReference>
<gene>
    <name evidence="12" type="ORF">A7U60_g2923</name>
</gene>
<feature type="domain" description="Helicase Sen1 N-terminal" evidence="8">
    <location>
        <begin position="85"/>
        <end position="844"/>
    </location>
</feature>
<dbReference type="InterPro" id="IPR041679">
    <property type="entry name" value="DNA2/NAM7-like_C"/>
</dbReference>
<evidence type="ECO:0000259" key="10">
    <source>
        <dbReference type="Pfam" id="PF13087"/>
    </source>
</evidence>
<feature type="region of interest" description="Disordered" evidence="7">
    <location>
        <begin position="922"/>
        <end position="1071"/>
    </location>
</feature>
<dbReference type="Pfam" id="PF13087">
    <property type="entry name" value="AAA_12"/>
    <property type="match status" value="1"/>
</dbReference>
<dbReference type="InterPro" id="IPR045055">
    <property type="entry name" value="DNA2/NAM7-like"/>
</dbReference>
<dbReference type="SUPFAM" id="SSF52540">
    <property type="entry name" value="P-loop containing nucleoside triphosphate hydrolases"/>
    <property type="match status" value="1"/>
</dbReference>
<dbReference type="InterPro" id="IPR056474">
    <property type="entry name" value="SEN1_barrel"/>
</dbReference>
<dbReference type="Pfam" id="PF12726">
    <property type="entry name" value="SEN1_N"/>
    <property type="match status" value="1"/>
</dbReference>
<feature type="domain" description="Helicase SEN1 beta-barrel" evidence="11">
    <location>
        <begin position="1176"/>
        <end position="1267"/>
    </location>
</feature>
<feature type="compositionally biased region" description="Basic and acidic residues" evidence="7">
    <location>
        <begin position="1945"/>
        <end position="1954"/>
    </location>
</feature>
<evidence type="ECO:0000256" key="3">
    <source>
        <dbReference type="ARBA" id="ARBA00022801"/>
    </source>
</evidence>
<dbReference type="GO" id="GO:0006369">
    <property type="term" value="P:termination of RNA polymerase II transcription"/>
    <property type="evidence" value="ECO:0007669"/>
    <property type="project" value="TreeGrafter"/>
</dbReference>
<dbReference type="Pfam" id="PF23576">
    <property type="entry name" value="SEN1_barrel"/>
    <property type="match status" value="1"/>
</dbReference>
<keyword evidence="4" id="KW-0347">Helicase</keyword>
<evidence type="ECO:0000313" key="12">
    <source>
        <dbReference type="EMBL" id="OCB89894.1"/>
    </source>
</evidence>
<feature type="domain" description="DNA2/NAM7 helicase-like C-terminal" evidence="10">
    <location>
        <begin position="1613"/>
        <end position="1811"/>
    </location>
</feature>
<dbReference type="Gene3D" id="3.40.50.300">
    <property type="entry name" value="P-loop containing nucleotide triphosphate hydrolases"/>
    <property type="match status" value="2"/>
</dbReference>
<keyword evidence="2" id="KW-0547">Nucleotide-binding</keyword>
<dbReference type="CDD" id="cd18808">
    <property type="entry name" value="SF1_C_Upf1"/>
    <property type="match status" value="1"/>
</dbReference>
<evidence type="ECO:0000259" key="8">
    <source>
        <dbReference type="Pfam" id="PF12726"/>
    </source>
</evidence>
<dbReference type="GO" id="GO:0016604">
    <property type="term" value="C:nuclear body"/>
    <property type="evidence" value="ECO:0007669"/>
    <property type="project" value="TreeGrafter"/>
</dbReference>
<dbReference type="InterPro" id="IPR041677">
    <property type="entry name" value="DNA2/NAM7_AAA_11"/>
</dbReference>
<proteinExistence type="inferred from homology"/>
<organism evidence="12 13">
    <name type="scientific">Sanghuangporus baumii</name>
    <name type="common">Phellinus baumii</name>
    <dbReference type="NCBI Taxonomy" id="108892"/>
    <lineage>
        <taxon>Eukaryota</taxon>
        <taxon>Fungi</taxon>
        <taxon>Dikarya</taxon>
        <taxon>Basidiomycota</taxon>
        <taxon>Agaricomycotina</taxon>
        <taxon>Agaricomycetes</taxon>
        <taxon>Hymenochaetales</taxon>
        <taxon>Hymenochaetaceae</taxon>
        <taxon>Sanghuangporus</taxon>
    </lineage>
</organism>
<reference evidence="12" key="1">
    <citation type="submission" date="2016-06" db="EMBL/GenBank/DDBJ databases">
        <title>Draft Genome sequence of the fungus Inonotus baumii.</title>
        <authorList>
            <person name="Zhu H."/>
            <person name="Lin W."/>
        </authorList>
    </citation>
    <scope>NUCLEOTIDE SEQUENCE</scope>
    <source>
        <strain evidence="12">821</strain>
    </source>
</reference>